<keyword evidence="8" id="KW-0732">Signal</keyword>
<dbReference type="Gene3D" id="3.40.50.2300">
    <property type="match status" value="2"/>
</dbReference>
<dbReference type="PANTHER" id="PTHR30026:SF20">
    <property type="entry name" value="OUTER MEMBRANE PROTEIN TOLC"/>
    <property type="match status" value="1"/>
</dbReference>
<evidence type="ECO:0000256" key="2">
    <source>
        <dbReference type="ARBA" id="ARBA00007613"/>
    </source>
</evidence>
<keyword evidence="3" id="KW-0813">Transport</keyword>
<dbReference type="GO" id="GO:0015562">
    <property type="term" value="F:efflux transmembrane transporter activity"/>
    <property type="evidence" value="ECO:0007669"/>
    <property type="project" value="InterPro"/>
</dbReference>
<comment type="subcellular location">
    <subcellularLocation>
        <location evidence="1">Cell outer membrane</location>
    </subcellularLocation>
</comment>
<dbReference type="OrthoDB" id="5412214at2"/>
<accession>S0G3Q7</accession>
<dbReference type="Gene3D" id="1.20.1600.10">
    <property type="entry name" value="Outer membrane efflux proteins (OEP)"/>
    <property type="match status" value="1"/>
</dbReference>
<comment type="similarity">
    <text evidence="2">Belongs to the outer membrane factor (OMF) (TC 1.B.17) family.</text>
</comment>
<dbReference type="SUPFAM" id="SSF56954">
    <property type="entry name" value="Outer membrane efflux proteins (OEP)"/>
    <property type="match status" value="1"/>
</dbReference>
<evidence type="ECO:0000256" key="8">
    <source>
        <dbReference type="SAM" id="SignalP"/>
    </source>
</evidence>
<evidence type="ECO:0000313" key="10">
    <source>
        <dbReference type="Proteomes" id="UP000014216"/>
    </source>
</evidence>
<dbReference type="Pfam" id="PF02321">
    <property type="entry name" value="OEP"/>
    <property type="match status" value="2"/>
</dbReference>
<dbReference type="GO" id="GO:0009279">
    <property type="term" value="C:cell outer membrane"/>
    <property type="evidence" value="ECO:0007669"/>
    <property type="project" value="UniProtKB-SubCell"/>
</dbReference>
<reference evidence="9 10" key="1">
    <citation type="journal article" date="2013" name="Genome Announc.">
        <title>Draft Genome Sequence of Desulfotignum phosphitoxidans DSM 13687 Strain FiPS-3.</title>
        <authorList>
            <person name="Poehlein A."/>
            <person name="Daniel R."/>
            <person name="Simeonova D.D."/>
        </authorList>
    </citation>
    <scope>NUCLEOTIDE SEQUENCE [LARGE SCALE GENOMIC DNA]</scope>
    <source>
        <strain evidence="9 10">DSM 13687</strain>
    </source>
</reference>
<dbReference type="InterPro" id="IPR051906">
    <property type="entry name" value="TolC-like"/>
</dbReference>
<gene>
    <name evidence="9" type="ORF">Dpo_1c06860</name>
</gene>
<keyword evidence="5" id="KW-0812">Transmembrane</keyword>
<keyword evidence="10" id="KW-1185">Reference proteome</keyword>
<evidence type="ECO:0000256" key="7">
    <source>
        <dbReference type="ARBA" id="ARBA00023237"/>
    </source>
</evidence>
<keyword evidence="7" id="KW-0998">Cell outer membrane</keyword>
<proteinExistence type="inferred from homology"/>
<feature type="chain" id="PRO_5004486981" evidence="8">
    <location>
        <begin position="25"/>
        <end position="786"/>
    </location>
</feature>
<dbReference type="RefSeq" id="WP_006964292.1">
    <property type="nucleotide sequence ID" value="NZ_APJX01000001.1"/>
</dbReference>
<dbReference type="AlphaFoldDB" id="S0G3Q7"/>
<protein>
    <submittedName>
        <fullName evidence="9">Outer membrane efflux protein</fullName>
    </submittedName>
</protein>
<evidence type="ECO:0000256" key="3">
    <source>
        <dbReference type="ARBA" id="ARBA00022448"/>
    </source>
</evidence>
<dbReference type="GO" id="GO:1990281">
    <property type="term" value="C:efflux pump complex"/>
    <property type="evidence" value="ECO:0007669"/>
    <property type="project" value="TreeGrafter"/>
</dbReference>
<evidence type="ECO:0000256" key="4">
    <source>
        <dbReference type="ARBA" id="ARBA00022452"/>
    </source>
</evidence>
<dbReference type="InterPro" id="IPR003423">
    <property type="entry name" value="OMP_efflux"/>
</dbReference>
<name>S0G3Q7_9BACT</name>
<comment type="caution">
    <text evidence="9">The sequence shown here is derived from an EMBL/GenBank/DDBJ whole genome shotgun (WGS) entry which is preliminary data.</text>
</comment>
<evidence type="ECO:0000256" key="1">
    <source>
        <dbReference type="ARBA" id="ARBA00004442"/>
    </source>
</evidence>
<dbReference type="Proteomes" id="UP000014216">
    <property type="component" value="Unassembled WGS sequence"/>
</dbReference>
<dbReference type="PANTHER" id="PTHR30026">
    <property type="entry name" value="OUTER MEMBRANE PROTEIN TOLC"/>
    <property type="match status" value="1"/>
</dbReference>
<evidence type="ECO:0000256" key="6">
    <source>
        <dbReference type="ARBA" id="ARBA00023136"/>
    </source>
</evidence>
<organism evidence="9 10">
    <name type="scientific">Desulfotignum phosphitoxidans DSM 13687</name>
    <dbReference type="NCBI Taxonomy" id="1286635"/>
    <lineage>
        <taxon>Bacteria</taxon>
        <taxon>Pseudomonadati</taxon>
        <taxon>Thermodesulfobacteriota</taxon>
        <taxon>Desulfobacteria</taxon>
        <taxon>Desulfobacterales</taxon>
        <taxon>Desulfobacteraceae</taxon>
        <taxon>Desulfotignum</taxon>
    </lineage>
</organism>
<evidence type="ECO:0000313" key="9">
    <source>
        <dbReference type="EMBL" id="EMS81545.1"/>
    </source>
</evidence>
<dbReference type="GO" id="GO:0015288">
    <property type="term" value="F:porin activity"/>
    <property type="evidence" value="ECO:0007669"/>
    <property type="project" value="TreeGrafter"/>
</dbReference>
<feature type="signal peptide" evidence="8">
    <location>
        <begin position="1"/>
        <end position="24"/>
    </location>
</feature>
<sequence>MNIKYVVAAAVAGFLFLLPAVSPAKPRVAVISEVGENNNFQDRMINEINVLMDGRGGVDFLRQKIDPLVSGEGEKILSTLMEDDAIDCIIGMGYAVSAMITDLMQFQKPVIAAGVLDRSLQGLPITAENTSGVKNFNYLQSTFNVKKDLTVFKSLYDYTHLCVLLPVLQPSMSRSVRRYLELTVQSVAPQSTLSIIEIDPGSMTKNIPEIPLDVDAVYLLPLFPQNQDHRMAPVIQEINDRKLPSFALMGEKHVRMGAMAAIAPDHNLEALSRRLAINVLEILEGQDPGTLPVSATTYTDNFVINVETLEKIDYFPAWAALEDVRLLNMDKRSQDLTLQLKEVIIEALERNLDLLAVRTDTLIQEAESGKADAALLPQVSLSADLTRIDENRVDVAQTHPARSTLAASTHVKQVVFSDDVLANRAIQRIMIESQQYQEKAMTLDTVVTAAHAYINLLFAMSTHTIQSDNLDVTRKNLEIALTKAAVGSVDASEVSRWESEKAANQIRFNDAFRDLQLARMNLNRVLDRPITRKFTPADIGPDKGIELMITDPNVYRLLENVKQARRFSDFLIAEADRNLPELKQIQANIRSQKRQVLNRKRALFLPDISLQGSVDKVLGEYDARQKTPSDLDHPWSISLTASWPIFTGGAHKKDLAQSRYRLDRLHMEEKNLRNRFYLDVRSSMETATVSAREIALSEKRLAAAQISFDIVQAGYAEGRNSVTDLIDAQNDKVSSEHAAASAKYQFVLDFLEMERAIGRFYFLDSLDEKQAFLDRLHHFMATAQSQ</sequence>
<dbReference type="EMBL" id="APJX01000001">
    <property type="protein sequence ID" value="EMS81545.1"/>
    <property type="molecule type" value="Genomic_DNA"/>
</dbReference>
<keyword evidence="6" id="KW-0472">Membrane</keyword>
<evidence type="ECO:0000256" key="5">
    <source>
        <dbReference type="ARBA" id="ARBA00022692"/>
    </source>
</evidence>
<keyword evidence="4" id="KW-1134">Transmembrane beta strand</keyword>